<gene>
    <name evidence="1" type="ORF">NC653_015249</name>
</gene>
<reference evidence="1" key="1">
    <citation type="journal article" date="2023" name="Mol. Ecol. Resour.">
        <title>Chromosome-level genome assembly of a triploid poplar Populus alba 'Berolinensis'.</title>
        <authorList>
            <person name="Chen S."/>
            <person name="Yu Y."/>
            <person name="Wang X."/>
            <person name="Wang S."/>
            <person name="Zhang T."/>
            <person name="Zhou Y."/>
            <person name="He R."/>
            <person name="Meng N."/>
            <person name="Wang Y."/>
            <person name="Liu W."/>
            <person name="Liu Z."/>
            <person name="Liu J."/>
            <person name="Guo Q."/>
            <person name="Huang H."/>
            <person name="Sederoff R.R."/>
            <person name="Wang G."/>
            <person name="Qu G."/>
            <person name="Chen S."/>
        </authorList>
    </citation>
    <scope>NUCLEOTIDE SEQUENCE</scope>
    <source>
        <strain evidence="1">SC-2020</strain>
    </source>
</reference>
<comment type="caution">
    <text evidence="1">The sequence shown here is derived from an EMBL/GenBank/DDBJ whole genome shotgun (WGS) entry which is preliminary data.</text>
</comment>
<dbReference type="EMBL" id="JAQIZT010000006">
    <property type="protein sequence ID" value="KAJ6991841.1"/>
    <property type="molecule type" value="Genomic_DNA"/>
</dbReference>
<keyword evidence="2" id="KW-1185">Reference proteome</keyword>
<name>A0AAD6QK03_9ROSI</name>
<dbReference type="Proteomes" id="UP001164929">
    <property type="component" value="Chromosome 6"/>
</dbReference>
<proteinExistence type="predicted"/>
<evidence type="ECO:0000313" key="2">
    <source>
        <dbReference type="Proteomes" id="UP001164929"/>
    </source>
</evidence>
<evidence type="ECO:0000313" key="1">
    <source>
        <dbReference type="EMBL" id="KAJ6991841.1"/>
    </source>
</evidence>
<protein>
    <submittedName>
        <fullName evidence="1">Uncharacterized protein</fullName>
    </submittedName>
</protein>
<sequence length="28" mass="3321">MKADFIFSFLTKNTKSKKRKKESFIIIA</sequence>
<organism evidence="1 2">
    <name type="scientific">Populus alba x Populus x berolinensis</name>
    <dbReference type="NCBI Taxonomy" id="444605"/>
    <lineage>
        <taxon>Eukaryota</taxon>
        <taxon>Viridiplantae</taxon>
        <taxon>Streptophyta</taxon>
        <taxon>Embryophyta</taxon>
        <taxon>Tracheophyta</taxon>
        <taxon>Spermatophyta</taxon>
        <taxon>Magnoliopsida</taxon>
        <taxon>eudicotyledons</taxon>
        <taxon>Gunneridae</taxon>
        <taxon>Pentapetalae</taxon>
        <taxon>rosids</taxon>
        <taxon>fabids</taxon>
        <taxon>Malpighiales</taxon>
        <taxon>Salicaceae</taxon>
        <taxon>Saliceae</taxon>
        <taxon>Populus</taxon>
    </lineage>
</organism>
<dbReference type="AlphaFoldDB" id="A0AAD6QK03"/>
<accession>A0AAD6QK03</accession>